<keyword evidence="2" id="KW-0548">Nucleotidyltransferase</keyword>
<keyword evidence="4" id="KW-0255">Endonuclease</keyword>
<sequence>MMAVERWRQYLLRGPFVIKTDHKSLCHLDDQHLSTELQKKAMTKLIGLQYKFQYKHGPDNKAADALSRIGHFFALQSVSVCQPAWVQEVLNSYHVDDQALQLLTELAVHSPNSKGFSLDSGLIRKKGKVWIGSNSALQSRIIAALHDSALGGHSGIQATYQRVKKVFAWTGLKVAVEEFVKQCGVCQQAKHDNCKYPGLLQPLPVPMSQWQDISLDFIEGLPLSDGYSIILVVVDQFTKYSHFIPLKHPFTAQSVAKEFMHNIVRLHGLPRSTVSDRDKVFTSSFW</sequence>
<dbReference type="SUPFAM" id="SSF56672">
    <property type="entry name" value="DNA/RNA polymerases"/>
    <property type="match status" value="1"/>
</dbReference>
<evidence type="ECO:0000313" key="8">
    <source>
        <dbReference type="EMBL" id="JAD27760.1"/>
    </source>
</evidence>
<dbReference type="InterPro" id="IPR012337">
    <property type="entry name" value="RNaseH-like_sf"/>
</dbReference>
<evidence type="ECO:0000256" key="6">
    <source>
        <dbReference type="ARBA" id="ARBA00022918"/>
    </source>
</evidence>
<dbReference type="GO" id="GO:0003676">
    <property type="term" value="F:nucleic acid binding"/>
    <property type="evidence" value="ECO:0007669"/>
    <property type="project" value="InterPro"/>
</dbReference>
<dbReference type="Pfam" id="PF17917">
    <property type="entry name" value="RT_RNaseH"/>
    <property type="match status" value="1"/>
</dbReference>
<dbReference type="AlphaFoldDB" id="A0A0A8YT52"/>
<name>A0A0A8YT52_ARUDO</name>
<keyword evidence="3" id="KW-0540">Nuclease</keyword>
<dbReference type="Pfam" id="PF17921">
    <property type="entry name" value="Integrase_H2C2"/>
    <property type="match status" value="1"/>
</dbReference>
<evidence type="ECO:0000256" key="4">
    <source>
        <dbReference type="ARBA" id="ARBA00022759"/>
    </source>
</evidence>
<dbReference type="Gene3D" id="1.10.340.70">
    <property type="match status" value="1"/>
</dbReference>
<dbReference type="EMBL" id="GBRH01270135">
    <property type="protein sequence ID" value="JAD27760.1"/>
    <property type="molecule type" value="Transcribed_RNA"/>
</dbReference>
<evidence type="ECO:0000256" key="5">
    <source>
        <dbReference type="ARBA" id="ARBA00022801"/>
    </source>
</evidence>
<protein>
    <recommendedName>
        <fullName evidence="7">Integrase catalytic domain-containing protein</fullName>
    </recommendedName>
</protein>
<dbReference type="InterPro" id="IPR043502">
    <property type="entry name" value="DNA/RNA_pol_sf"/>
</dbReference>
<accession>A0A0A8YT52</accession>
<dbReference type="GO" id="GO:0003964">
    <property type="term" value="F:RNA-directed DNA polymerase activity"/>
    <property type="evidence" value="ECO:0007669"/>
    <property type="project" value="UniProtKB-KW"/>
</dbReference>
<feature type="domain" description="Integrase catalytic" evidence="7">
    <location>
        <begin position="200"/>
        <end position="286"/>
    </location>
</feature>
<evidence type="ECO:0000256" key="3">
    <source>
        <dbReference type="ARBA" id="ARBA00022722"/>
    </source>
</evidence>
<proteinExistence type="predicted"/>
<dbReference type="InterPro" id="IPR036397">
    <property type="entry name" value="RNaseH_sf"/>
</dbReference>
<dbReference type="SUPFAM" id="SSF53098">
    <property type="entry name" value="Ribonuclease H-like"/>
    <property type="match status" value="1"/>
</dbReference>
<evidence type="ECO:0000259" key="7">
    <source>
        <dbReference type="PROSITE" id="PS50994"/>
    </source>
</evidence>
<evidence type="ECO:0000256" key="2">
    <source>
        <dbReference type="ARBA" id="ARBA00022695"/>
    </source>
</evidence>
<keyword evidence="6" id="KW-0695">RNA-directed DNA polymerase</keyword>
<dbReference type="GO" id="GO:0015074">
    <property type="term" value="P:DNA integration"/>
    <property type="evidence" value="ECO:0007669"/>
    <property type="project" value="InterPro"/>
</dbReference>
<reference evidence="8" key="1">
    <citation type="submission" date="2014-09" db="EMBL/GenBank/DDBJ databases">
        <authorList>
            <person name="Magalhaes I.L.F."/>
            <person name="Oliveira U."/>
            <person name="Santos F.R."/>
            <person name="Vidigal T.H.D.A."/>
            <person name="Brescovit A.D."/>
            <person name="Santos A.J."/>
        </authorList>
    </citation>
    <scope>NUCLEOTIDE SEQUENCE</scope>
    <source>
        <tissue evidence="8">Shoot tissue taken approximately 20 cm above the soil surface</tissue>
    </source>
</reference>
<organism evidence="8">
    <name type="scientific">Arundo donax</name>
    <name type="common">Giant reed</name>
    <name type="synonym">Donax arundinaceus</name>
    <dbReference type="NCBI Taxonomy" id="35708"/>
    <lineage>
        <taxon>Eukaryota</taxon>
        <taxon>Viridiplantae</taxon>
        <taxon>Streptophyta</taxon>
        <taxon>Embryophyta</taxon>
        <taxon>Tracheophyta</taxon>
        <taxon>Spermatophyta</taxon>
        <taxon>Magnoliopsida</taxon>
        <taxon>Liliopsida</taxon>
        <taxon>Poales</taxon>
        <taxon>Poaceae</taxon>
        <taxon>PACMAD clade</taxon>
        <taxon>Arundinoideae</taxon>
        <taxon>Arundineae</taxon>
        <taxon>Arundo</taxon>
    </lineage>
</organism>
<dbReference type="Gene3D" id="3.30.420.10">
    <property type="entry name" value="Ribonuclease H-like superfamily/Ribonuclease H"/>
    <property type="match status" value="1"/>
</dbReference>
<dbReference type="GO" id="GO:0004519">
    <property type="term" value="F:endonuclease activity"/>
    <property type="evidence" value="ECO:0007669"/>
    <property type="project" value="UniProtKB-KW"/>
</dbReference>
<evidence type="ECO:0000256" key="1">
    <source>
        <dbReference type="ARBA" id="ARBA00022679"/>
    </source>
</evidence>
<dbReference type="InterPro" id="IPR041373">
    <property type="entry name" value="RT_RNaseH"/>
</dbReference>
<dbReference type="PANTHER" id="PTHR37984">
    <property type="entry name" value="PROTEIN CBG26694"/>
    <property type="match status" value="1"/>
</dbReference>
<dbReference type="InterPro" id="IPR041588">
    <property type="entry name" value="Integrase_H2C2"/>
</dbReference>
<dbReference type="PANTHER" id="PTHR37984:SF5">
    <property type="entry name" value="PROTEIN NYNRIN-LIKE"/>
    <property type="match status" value="1"/>
</dbReference>
<keyword evidence="1" id="KW-0808">Transferase</keyword>
<dbReference type="InterPro" id="IPR001584">
    <property type="entry name" value="Integrase_cat-core"/>
</dbReference>
<dbReference type="PROSITE" id="PS50994">
    <property type="entry name" value="INTEGRASE"/>
    <property type="match status" value="1"/>
</dbReference>
<dbReference type="InterPro" id="IPR050951">
    <property type="entry name" value="Retrovirus_Pol_polyprotein"/>
</dbReference>
<keyword evidence="5" id="KW-0378">Hydrolase</keyword>
<reference evidence="8" key="2">
    <citation type="journal article" date="2015" name="Data Brief">
        <title>Shoot transcriptome of the giant reed, Arundo donax.</title>
        <authorList>
            <person name="Barrero R.A."/>
            <person name="Guerrero F.D."/>
            <person name="Moolhuijzen P."/>
            <person name="Goolsby J.A."/>
            <person name="Tidwell J."/>
            <person name="Bellgard S.E."/>
            <person name="Bellgard M.I."/>
        </authorList>
    </citation>
    <scope>NUCLEOTIDE SEQUENCE</scope>
    <source>
        <tissue evidence="8">Shoot tissue taken approximately 20 cm above the soil surface</tissue>
    </source>
</reference>
<dbReference type="GO" id="GO:0016787">
    <property type="term" value="F:hydrolase activity"/>
    <property type="evidence" value="ECO:0007669"/>
    <property type="project" value="UniProtKB-KW"/>
</dbReference>